<dbReference type="Proteomes" id="UP000199659">
    <property type="component" value="Unassembled WGS sequence"/>
</dbReference>
<sequence length="394" mass="44284">MKKNISGFYLYRFFSRFYFHVPMIFVFFYQFQLSIITIELLIALYGIILMIAPKLILGLKNKYMQKAIIISGELIKALGLGCFILAVYWPSGQFPLLIAGQILSGLGYSFTAGTDSSLLRKVFARYEDTSYDYKQVEAKSNSIMYVAFLTAGVLGSVVFQISKVFMFSLSILSNVLSILSIMLMEEKKEETAEKTSSSSNENEIEVDKKEKQEVNFWKNYYASSRAVTLASFTGFLPYYFFLVVDVNLWYFSAILSLFNLFGFISSRGVLKLSEKIGYKMLTIGTSIILLVALIIFGFSNNLIISILSISLLGLASGGVRPITLSNINKSDISQKSRIKMLSSMEQLYGLYNASLLIAGGIVLQIFNFHYLMIIIIALYAVLIIGSSLIQKIHK</sequence>
<evidence type="ECO:0000313" key="3">
    <source>
        <dbReference type="EMBL" id="SFR57376.1"/>
    </source>
</evidence>
<evidence type="ECO:0000256" key="2">
    <source>
        <dbReference type="SAM" id="Phobius"/>
    </source>
</evidence>
<feature type="transmembrane region" description="Helical" evidence="2">
    <location>
        <begin position="68"/>
        <end position="88"/>
    </location>
</feature>
<keyword evidence="4" id="KW-1185">Reference proteome</keyword>
<gene>
    <name evidence="3" type="ORF">SAMN05661086_00235</name>
</gene>
<evidence type="ECO:0000313" key="4">
    <source>
        <dbReference type="Proteomes" id="UP000199659"/>
    </source>
</evidence>
<dbReference type="STRING" id="37658.SAMN05661086_00235"/>
<accession>A0A1I6HSE9</accession>
<keyword evidence="2" id="KW-1133">Transmembrane helix</keyword>
<dbReference type="PANTHER" id="PTHR23530:SF1">
    <property type="entry name" value="PERMEASE, MAJOR FACILITATOR SUPERFAMILY-RELATED"/>
    <property type="match status" value="1"/>
</dbReference>
<dbReference type="GO" id="GO:0005886">
    <property type="term" value="C:plasma membrane"/>
    <property type="evidence" value="ECO:0007669"/>
    <property type="project" value="UniProtKB-SubCell"/>
</dbReference>
<keyword evidence="2" id="KW-0472">Membrane</keyword>
<organism evidence="3 4">
    <name type="scientific">Anaeromicropila populeti</name>
    <dbReference type="NCBI Taxonomy" id="37658"/>
    <lineage>
        <taxon>Bacteria</taxon>
        <taxon>Bacillati</taxon>
        <taxon>Bacillota</taxon>
        <taxon>Clostridia</taxon>
        <taxon>Lachnospirales</taxon>
        <taxon>Lachnospiraceae</taxon>
        <taxon>Anaeromicropila</taxon>
    </lineage>
</organism>
<evidence type="ECO:0000256" key="1">
    <source>
        <dbReference type="ARBA" id="ARBA00004651"/>
    </source>
</evidence>
<feature type="transmembrane region" description="Helical" evidence="2">
    <location>
        <begin position="220"/>
        <end position="241"/>
    </location>
</feature>
<dbReference type="InterPro" id="IPR053160">
    <property type="entry name" value="MFS_DHA3_Transporter"/>
</dbReference>
<dbReference type="PANTHER" id="PTHR23530">
    <property type="entry name" value="TRANSPORT PROTEIN-RELATED"/>
    <property type="match status" value="1"/>
</dbReference>
<feature type="transmembrane region" description="Helical" evidence="2">
    <location>
        <begin position="94"/>
        <end position="111"/>
    </location>
</feature>
<feature type="transmembrane region" description="Helical" evidence="2">
    <location>
        <begin position="276"/>
        <end position="296"/>
    </location>
</feature>
<proteinExistence type="predicted"/>
<dbReference type="SUPFAM" id="SSF103473">
    <property type="entry name" value="MFS general substrate transporter"/>
    <property type="match status" value="1"/>
</dbReference>
<dbReference type="AlphaFoldDB" id="A0A1I6HSE9"/>
<dbReference type="Gene3D" id="1.20.1250.20">
    <property type="entry name" value="MFS general substrate transporter like domains"/>
    <property type="match status" value="2"/>
</dbReference>
<dbReference type="GO" id="GO:0022857">
    <property type="term" value="F:transmembrane transporter activity"/>
    <property type="evidence" value="ECO:0007669"/>
    <property type="project" value="InterPro"/>
</dbReference>
<feature type="transmembrane region" description="Helical" evidence="2">
    <location>
        <begin position="302"/>
        <end position="327"/>
    </location>
</feature>
<feature type="transmembrane region" description="Helical" evidence="2">
    <location>
        <begin position="247"/>
        <end position="264"/>
    </location>
</feature>
<reference evidence="3 4" key="1">
    <citation type="submission" date="2016-10" db="EMBL/GenBank/DDBJ databases">
        <authorList>
            <person name="de Groot N.N."/>
        </authorList>
    </citation>
    <scope>NUCLEOTIDE SEQUENCE [LARGE SCALE GENOMIC DNA]</scope>
    <source>
        <strain evidence="3 4">743A</strain>
    </source>
</reference>
<dbReference type="InterPro" id="IPR036259">
    <property type="entry name" value="MFS_trans_sf"/>
</dbReference>
<feature type="transmembrane region" description="Helical" evidence="2">
    <location>
        <begin position="142"/>
        <end position="159"/>
    </location>
</feature>
<feature type="transmembrane region" description="Helical" evidence="2">
    <location>
        <begin position="165"/>
        <end position="184"/>
    </location>
</feature>
<feature type="transmembrane region" description="Helical" evidence="2">
    <location>
        <begin position="372"/>
        <end position="389"/>
    </location>
</feature>
<dbReference type="InterPro" id="IPR011701">
    <property type="entry name" value="MFS"/>
</dbReference>
<feature type="transmembrane region" description="Helical" evidence="2">
    <location>
        <begin position="348"/>
        <end position="366"/>
    </location>
</feature>
<dbReference type="EMBL" id="FOYZ01000001">
    <property type="protein sequence ID" value="SFR57376.1"/>
    <property type="molecule type" value="Genomic_DNA"/>
</dbReference>
<dbReference type="OrthoDB" id="6627982at2"/>
<comment type="subcellular location">
    <subcellularLocation>
        <location evidence="1">Cell membrane</location>
        <topology evidence="1">Multi-pass membrane protein</topology>
    </subcellularLocation>
</comment>
<dbReference type="RefSeq" id="WP_092558858.1">
    <property type="nucleotide sequence ID" value="NZ_FOYZ01000001.1"/>
</dbReference>
<name>A0A1I6HSE9_9FIRM</name>
<dbReference type="Pfam" id="PF07690">
    <property type="entry name" value="MFS_1"/>
    <property type="match status" value="1"/>
</dbReference>
<feature type="transmembrane region" description="Helical" evidence="2">
    <location>
        <begin position="35"/>
        <end position="56"/>
    </location>
</feature>
<keyword evidence="2" id="KW-0812">Transmembrane</keyword>
<feature type="transmembrane region" description="Helical" evidence="2">
    <location>
        <begin position="9"/>
        <end position="29"/>
    </location>
</feature>
<protein>
    <submittedName>
        <fullName evidence="3">Major Facilitator Superfamily protein</fullName>
    </submittedName>
</protein>